<comment type="pathway">
    <text evidence="3">Sphingolipid metabolism.</text>
</comment>
<feature type="domain" description="TLC" evidence="10">
    <location>
        <begin position="146"/>
        <end position="348"/>
    </location>
</feature>
<evidence type="ECO:0000256" key="1">
    <source>
        <dbReference type="ARBA" id="ARBA00004141"/>
    </source>
</evidence>
<sequence>MQHYISNNTLIGILWNKASAAFWQPAFWLPSGLRWEDLVDTENLHYPKIHDVCVYPLIMGVLLLLAKNFIIIPFLLEPLAQLAGISNKRPRPPAPCRVMEEVFRRHGHNPPKEQLMEASDVSGMSTRQAERWLRRRRVASQTTTYEKFIECGFNLICHTTLTVLGMVVMFSKPWTWDISVTWTDYPHHHVDDDMWWYYMCGLSYFWASTFLQVHSPGRSTFDKVQMMLHHLFTVLLMVFSWACNFIRSGSLVLLVHEVSDVPLLSAKMLTYAGINGPTDAIFVVFILSWAVTRCYLYPFWIMKEVLIQTGEGFQTPAFRLQYGLVCGLLVIDLVWTFLIGRVVVRKVTAGSLQDVRSEAEEVTTDVTDNEGKDKEKAE</sequence>
<dbReference type="PROSITE" id="PS50922">
    <property type="entry name" value="TLC"/>
    <property type="match status" value="1"/>
</dbReference>
<gene>
    <name evidence="11" type="ORF">O3P69_015061</name>
</gene>
<evidence type="ECO:0000256" key="6">
    <source>
        <dbReference type="ARBA" id="ARBA00023136"/>
    </source>
</evidence>
<feature type="transmembrane region" description="Helical" evidence="9">
    <location>
        <begin position="280"/>
        <end position="301"/>
    </location>
</feature>
<dbReference type="PIRSF" id="PIRSF005225">
    <property type="entry name" value="LAG1_LAC1"/>
    <property type="match status" value="1"/>
</dbReference>
<dbReference type="GO" id="GO:0016020">
    <property type="term" value="C:membrane"/>
    <property type="evidence" value="ECO:0007669"/>
    <property type="project" value="UniProtKB-SubCell"/>
</dbReference>
<reference evidence="11 12" key="1">
    <citation type="submission" date="2023-03" db="EMBL/GenBank/DDBJ databases">
        <title>High-quality genome of Scylla paramamosain provides insights in environmental adaptation.</title>
        <authorList>
            <person name="Zhang L."/>
        </authorList>
    </citation>
    <scope>NUCLEOTIDE SEQUENCE [LARGE SCALE GENOMIC DNA]</scope>
    <source>
        <strain evidence="11">LZ_2023a</strain>
        <tissue evidence="11">Muscle</tissue>
    </source>
</reference>
<evidence type="ECO:0000313" key="11">
    <source>
        <dbReference type="EMBL" id="KAK8381752.1"/>
    </source>
</evidence>
<evidence type="ECO:0000256" key="5">
    <source>
        <dbReference type="ARBA" id="ARBA00022989"/>
    </source>
</evidence>
<keyword evidence="5 9" id="KW-1133">Transmembrane helix</keyword>
<keyword evidence="12" id="KW-1185">Reference proteome</keyword>
<evidence type="ECO:0000256" key="9">
    <source>
        <dbReference type="SAM" id="Phobius"/>
    </source>
</evidence>
<evidence type="ECO:0000259" key="10">
    <source>
        <dbReference type="PROSITE" id="PS50922"/>
    </source>
</evidence>
<evidence type="ECO:0000256" key="2">
    <source>
        <dbReference type="ARBA" id="ARBA00004760"/>
    </source>
</evidence>
<comment type="pathway">
    <text evidence="2">Lipid metabolism; sphingolipid metabolism.</text>
</comment>
<keyword evidence="4 7" id="KW-0812">Transmembrane</keyword>
<feature type="transmembrane region" description="Helical" evidence="9">
    <location>
        <begin position="195"/>
        <end position="213"/>
    </location>
</feature>
<feature type="transmembrane region" description="Helical" evidence="9">
    <location>
        <begin position="322"/>
        <end position="344"/>
    </location>
</feature>
<organism evidence="11 12">
    <name type="scientific">Scylla paramamosain</name>
    <name type="common">Mud crab</name>
    <dbReference type="NCBI Taxonomy" id="85552"/>
    <lineage>
        <taxon>Eukaryota</taxon>
        <taxon>Metazoa</taxon>
        <taxon>Ecdysozoa</taxon>
        <taxon>Arthropoda</taxon>
        <taxon>Crustacea</taxon>
        <taxon>Multicrustacea</taxon>
        <taxon>Malacostraca</taxon>
        <taxon>Eumalacostraca</taxon>
        <taxon>Eucarida</taxon>
        <taxon>Decapoda</taxon>
        <taxon>Pleocyemata</taxon>
        <taxon>Brachyura</taxon>
        <taxon>Eubrachyura</taxon>
        <taxon>Portunoidea</taxon>
        <taxon>Portunidae</taxon>
        <taxon>Portuninae</taxon>
        <taxon>Scylla</taxon>
    </lineage>
</organism>
<feature type="region of interest" description="Disordered" evidence="8">
    <location>
        <begin position="358"/>
        <end position="378"/>
    </location>
</feature>
<comment type="subcellular location">
    <subcellularLocation>
        <location evidence="1">Membrane</location>
        <topology evidence="1">Multi-pass membrane protein</topology>
    </subcellularLocation>
</comment>
<evidence type="ECO:0000256" key="4">
    <source>
        <dbReference type="ARBA" id="ARBA00022692"/>
    </source>
</evidence>
<evidence type="ECO:0000313" key="12">
    <source>
        <dbReference type="Proteomes" id="UP001487740"/>
    </source>
</evidence>
<dbReference type="GO" id="GO:0050291">
    <property type="term" value="F:sphingosine N-acyltransferase activity"/>
    <property type="evidence" value="ECO:0007669"/>
    <property type="project" value="InterPro"/>
</dbReference>
<feature type="transmembrane region" description="Helical" evidence="9">
    <location>
        <begin position="234"/>
        <end position="255"/>
    </location>
</feature>
<dbReference type="Pfam" id="PF03798">
    <property type="entry name" value="TRAM_LAG1_CLN8"/>
    <property type="match status" value="1"/>
</dbReference>
<evidence type="ECO:0000256" key="7">
    <source>
        <dbReference type="PROSITE-ProRule" id="PRU00205"/>
    </source>
</evidence>
<proteinExistence type="predicted"/>
<name>A0AAW0T4K1_SCYPA</name>
<dbReference type="PANTHER" id="PTHR12560">
    <property type="entry name" value="LONGEVITY ASSURANCE FACTOR 1 LAG1"/>
    <property type="match status" value="1"/>
</dbReference>
<dbReference type="InterPro" id="IPR006634">
    <property type="entry name" value="TLC-dom"/>
</dbReference>
<dbReference type="PANTHER" id="PTHR12560:SF0">
    <property type="entry name" value="LD18904P"/>
    <property type="match status" value="1"/>
</dbReference>
<evidence type="ECO:0000256" key="8">
    <source>
        <dbReference type="SAM" id="MobiDB-lite"/>
    </source>
</evidence>
<dbReference type="InterPro" id="IPR016439">
    <property type="entry name" value="Lag1/Lac1-like"/>
</dbReference>
<keyword evidence="6 7" id="KW-0472">Membrane</keyword>
<feature type="compositionally biased region" description="Basic and acidic residues" evidence="8">
    <location>
        <begin position="369"/>
        <end position="378"/>
    </location>
</feature>
<dbReference type="AlphaFoldDB" id="A0AAW0T4K1"/>
<feature type="transmembrane region" description="Helical" evidence="9">
    <location>
        <begin position="155"/>
        <end position="175"/>
    </location>
</feature>
<evidence type="ECO:0000256" key="3">
    <source>
        <dbReference type="ARBA" id="ARBA00004991"/>
    </source>
</evidence>
<feature type="transmembrane region" description="Helical" evidence="9">
    <location>
        <begin position="54"/>
        <end position="76"/>
    </location>
</feature>
<protein>
    <recommendedName>
        <fullName evidence="10">TLC domain-containing protein</fullName>
    </recommendedName>
</protein>
<accession>A0AAW0T4K1</accession>
<dbReference type="GO" id="GO:0046513">
    <property type="term" value="P:ceramide biosynthetic process"/>
    <property type="evidence" value="ECO:0007669"/>
    <property type="project" value="InterPro"/>
</dbReference>
<dbReference type="Gene3D" id="1.10.10.60">
    <property type="entry name" value="Homeodomain-like"/>
    <property type="match status" value="1"/>
</dbReference>
<dbReference type="SMART" id="SM00724">
    <property type="entry name" value="TLC"/>
    <property type="match status" value="1"/>
</dbReference>
<comment type="caution">
    <text evidence="11">The sequence shown here is derived from an EMBL/GenBank/DDBJ whole genome shotgun (WGS) entry which is preliminary data.</text>
</comment>
<dbReference type="EMBL" id="JARAKH010000039">
    <property type="protein sequence ID" value="KAK8381752.1"/>
    <property type="molecule type" value="Genomic_DNA"/>
</dbReference>
<dbReference type="Proteomes" id="UP001487740">
    <property type="component" value="Unassembled WGS sequence"/>
</dbReference>